<keyword evidence="2" id="KW-1185">Reference proteome</keyword>
<proteinExistence type="predicted"/>
<evidence type="ECO:0000313" key="2">
    <source>
        <dbReference type="Proteomes" id="UP000004931"/>
    </source>
</evidence>
<name>A0YGZ7_9GAMM</name>
<comment type="caution">
    <text evidence="1">The sequence shown here is derived from an EMBL/GenBank/DDBJ whole genome shotgun (WGS) entry which is preliminary data.</text>
</comment>
<dbReference type="EMBL" id="AAVT01000013">
    <property type="protein sequence ID" value="EAW29872.1"/>
    <property type="molecule type" value="Genomic_DNA"/>
</dbReference>
<protein>
    <submittedName>
        <fullName evidence="1">Uncharacterized protein</fullName>
    </submittedName>
</protein>
<dbReference type="AlphaFoldDB" id="A0YGZ7"/>
<dbReference type="STRING" id="247633.GP2143_11754"/>
<gene>
    <name evidence="1" type="ORF">GP2143_11754</name>
</gene>
<organism evidence="1 2">
    <name type="scientific">marine gamma proteobacterium HTCC2143</name>
    <dbReference type="NCBI Taxonomy" id="247633"/>
    <lineage>
        <taxon>Bacteria</taxon>
        <taxon>Pseudomonadati</taxon>
        <taxon>Pseudomonadota</taxon>
        <taxon>Gammaproteobacteria</taxon>
        <taxon>Cellvibrionales</taxon>
        <taxon>Spongiibacteraceae</taxon>
        <taxon>BD1-7 clade</taxon>
    </lineage>
</organism>
<evidence type="ECO:0000313" key="1">
    <source>
        <dbReference type="EMBL" id="EAW29872.1"/>
    </source>
</evidence>
<accession>A0YGZ7</accession>
<dbReference type="Proteomes" id="UP000004931">
    <property type="component" value="Unassembled WGS sequence"/>
</dbReference>
<reference evidence="1 2" key="1">
    <citation type="journal article" date="2010" name="J. Bacteriol.">
        <title>Genome sequence of the oligotrophic marine Gammaproteobacterium HTCC2143, isolated from the Oregon Coast.</title>
        <authorList>
            <person name="Oh H.M."/>
            <person name="Kang I."/>
            <person name="Ferriera S."/>
            <person name="Giovannoni S.J."/>
            <person name="Cho J.C."/>
        </authorList>
    </citation>
    <scope>NUCLEOTIDE SEQUENCE [LARGE SCALE GENOMIC DNA]</scope>
    <source>
        <strain evidence="1 2">HTCC2143</strain>
    </source>
</reference>
<sequence>MTVLAELTDPPLLEQLVIVSASLWQPGVPAPGLLALFRLPKPRFFTALQLP</sequence>